<feature type="chain" id="PRO_5038642262" evidence="1">
    <location>
        <begin position="23"/>
        <end position="394"/>
    </location>
</feature>
<sequence length="394" mass="40798">MPEFRKNGITATALAFALLLPAACSSGGETGGAAVDVPAATVPANPPRPADCAPVPRAAPTTADGWLGITATKPDDVGLVVDDGRGSVVSHAPDAQMPIASAAKIVHVAAYGRAVAEGRLRPDEQVRVGDWENWYLASDAGAHPGALDALGIPRSPEGTALDPNRTVTLQQMVASMVQFSDNAAADYLRDRLGDQALIDAAAAGGWRDLDLPSELGAQLALVRPQEAPPLSAPRSVRGPAELALAQRFAADPAFREDSRRRLVAQAEDVEAYLLESERWARSTSTGSAAQLAGLWRAVISGSFGAGADVARNELEPDAPRPDGQVRAVKGGSFPGVGTMAVSVRRPDGTIGVGVLLGRGFTPTTDLNDVGLAQLRLLVQAVEDPAARSRVLCVA</sequence>
<dbReference type="OrthoDB" id="503335at2"/>
<dbReference type="PANTHER" id="PTHR35333:SF3">
    <property type="entry name" value="BETA-LACTAMASE-TYPE TRANSPEPTIDASE FOLD CONTAINING PROTEIN"/>
    <property type="match status" value="1"/>
</dbReference>
<gene>
    <name evidence="3" type="ORF">EV188_10354</name>
</gene>
<evidence type="ECO:0000256" key="1">
    <source>
        <dbReference type="SAM" id="SignalP"/>
    </source>
</evidence>
<reference evidence="3 4" key="1">
    <citation type="submission" date="2019-03" db="EMBL/GenBank/DDBJ databases">
        <title>Genomic Encyclopedia of Type Strains, Phase IV (KMG-IV): sequencing the most valuable type-strain genomes for metagenomic binning, comparative biology and taxonomic classification.</title>
        <authorList>
            <person name="Goeker M."/>
        </authorList>
    </citation>
    <scope>NUCLEOTIDE SEQUENCE [LARGE SCALE GENOMIC DNA]</scope>
    <source>
        <strain evidence="3 4">DSM 45775</strain>
    </source>
</reference>
<feature type="signal peptide" evidence="1">
    <location>
        <begin position="1"/>
        <end position="22"/>
    </location>
</feature>
<dbReference type="Proteomes" id="UP000295705">
    <property type="component" value="Unassembled WGS sequence"/>
</dbReference>
<dbReference type="InterPro" id="IPR012338">
    <property type="entry name" value="Beta-lactam/transpept-like"/>
</dbReference>
<dbReference type="InterPro" id="IPR045155">
    <property type="entry name" value="Beta-lactam_cat"/>
</dbReference>
<protein>
    <submittedName>
        <fullName evidence="3">Beta-lactamase family protein</fullName>
    </submittedName>
</protein>
<dbReference type="InterPro" id="IPR000871">
    <property type="entry name" value="Beta-lactam_class-A"/>
</dbReference>
<dbReference type="SUPFAM" id="SSF56601">
    <property type="entry name" value="beta-lactamase/transpeptidase-like"/>
    <property type="match status" value="1"/>
</dbReference>
<dbReference type="AlphaFoldDB" id="A0A4R6VGH6"/>
<dbReference type="RefSeq" id="WP_133826430.1">
    <property type="nucleotide sequence ID" value="NZ_BAABHR010000016.1"/>
</dbReference>
<proteinExistence type="predicted"/>
<keyword evidence="4" id="KW-1185">Reference proteome</keyword>
<dbReference type="GO" id="GO:0008800">
    <property type="term" value="F:beta-lactamase activity"/>
    <property type="evidence" value="ECO:0007669"/>
    <property type="project" value="InterPro"/>
</dbReference>
<evidence type="ECO:0000313" key="3">
    <source>
        <dbReference type="EMBL" id="TDQ60560.1"/>
    </source>
</evidence>
<dbReference type="PANTHER" id="PTHR35333">
    <property type="entry name" value="BETA-LACTAMASE"/>
    <property type="match status" value="1"/>
</dbReference>
<feature type="domain" description="Beta-lactamase class A catalytic" evidence="2">
    <location>
        <begin position="80"/>
        <end position="302"/>
    </location>
</feature>
<name>A0A4R6VGH6_9PSEU</name>
<dbReference type="GO" id="GO:0030655">
    <property type="term" value="P:beta-lactam antibiotic catabolic process"/>
    <property type="evidence" value="ECO:0007669"/>
    <property type="project" value="InterPro"/>
</dbReference>
<evidence type="ECO:0000259" key="2">
    <source>
        <dbReference type="Pfam" id="PF13354"/>
    </source>
</evidence>
<evidence type="ECO:0000313" key="4">
    <source>
        <dbReference type="Proteomes" id="UP000295705"/>
    </source>
</evidence>
<accession>A0A4R6VGH6</accession>
<dbReference type="Gene3D" id="3.40.710.10">
    <property type="entry name" value="DD-peptidase/beta-lactamase superfamily"/>
    <property type="match status" value="1"/>
</dbReference>
<dbReference type="Pfam" id="PF13354">
    <property type="entry name" value="Beta-lactamase2"/>
    <property type="match status" value="1"/>
</dbReference>
<keyword evidence="1" id="KW-0732">Signal</keyword>
<organism evidence="3 4">
    <name type="scientific">Actinomycetospora succinea</name>
    <dbReference type="NCBI Taxonomy" id="663603"/>
    <lineage>
        <taxon>Bacteria</taxon>
        <taxon>Bacillati</taxon>
        <taxon>Actinomycetota</taxon>
        <taxon>Actinomycetes</taxon>
        <taxon>Pseudonocardiales</taxon>
        <taxon>Pseudonocardiaceae</taxon>
        <taxon>Actinomycetospora</taxon>
    </lineage>
</organism>
<dbReference type="GO" id="GO:0046677">
    <property type="term" value="P:response to antibiotic"/>
    <property type="evidence" value="ECO:0007669"/>
    <property type="project" value="InterPro"/>
</dbReference>
<comment type="caution">
    <text evidence="3">The sequence shown here is derived from an EMBL/GenBank/DDBJ whole genome shotgun (WGS) entry which is preliminary data.</text>
</comment>
<dbReference type="EMBL" id="SNYO01000003">
    <property type="protein sequence ID" value="TDQ60560.1"/>
    <property type="molecule type" value="Genomic_DNA"/>
</dbReference>